<accession>A0A6M2D6H6</accession>
<dbReference type="OrthoDB" id="408631at2759"/>
<reference evidence="3" key="1">
    <citation type="submission" date="2019-09" db="EMBL/GenBank/DDBJ databases">
        <title>Organ-specific transcriptomic study of the physiology of the cattle tick, Rhipicephalus microplus.</title>
        <authorList>
            <person name="Tirloni L."/>
            <person name="Braz G."/>
            <person name="Gandara A.C.P."/>
            <person name="Sabadin G.A."/>
            <person name="da Silva R.M."/>
            <person name="Guizzo M.G."/>
            <person name="Machado J.A."/>
            <person name="Costa E.P."/>
            <person name="Gomes H.F."/>
            <person name="Moraes J."/>
            <person name="Mota M.B.S."/>
            <person name="Mesquita R.D."/>
            <person name="Alvarenga P.H."/>
            <person name="Alves F."/>
            <person name="Seixas A."/>
            <person name="da Fonseca R.N."/>
            <person name="Fogaca A."/>
            <person name="Logullo C."/>
            <person name="Tanaka A."/>
            <person name="Daffre S."/>
            <person name="Termignoni C."/>
            <person name="Vaz I.S.Jr."/>
            <person name="Oliveira P.L."/>
            <person name="Ribeiro J.M."/>
        </authorList>
    </citation>
    <scope>NUCLEOTIDE SEQUENCE</scope>
    <source>
        <strain evidence="3">Porto Alegre</strain>
    </source>
</reference>
<name>A0A6M2D6H6_RHIMP</name>
<proteinExistence type="predicted"/>
<feature type="region of interest" description="Disordered" evidence="1">
    <location>
        <begin position="73"/>
        <end position="95"/>
    </location>
</feature>
<evidence type="ECO:0000256" key="2">
    <source>
        <dbReference type="SAM" id="Phobius"/>
    </source>
</evidence>
<keyword evidence="2" id="KW-0812">Transmembrane</keyword>
<dbReference type="SUPFAM" id="SSF53474">
    <property type="entry name" value="alpha/beta-Hydrolases"/>
    <property type="match status" value="1"/>
</dbReference>
<dbReference type="AlphaFoldDB" id="A0A6M2D6H6"/>
<evidence type="ECO:0000256" key="1">
    <source>
        <dbReference type="SAM" id="MobiDB-lite"/>
    </source>
</evidence>
<feature type="transmembrane region" description="Helical" evidence="2">
    <location>
        <begin position="108"/>
        <end position="129"/>
    </location>
</feature>
<dbReference type="EMBL" id="GHWJ01008613">
    <property type="protein sequence ID" value="NOV41350.1"/>
    <property type="molecule type" value="Transcribed_RNA"/>
</dbReference>
<keyword evidence="2" id="KW-1133">Transmembrane helix</keyword>
<sequence length="142" mass="15963">MMEEVVSAVASFAKTGKPVIPHPNVEWPEYTMGNPQMLMLKPNNYTIVLDMKRERCKLWKPVLYKSDESPNARKTVSTIDKTAKPSARTPKKNMPSLAEDNMVSAAPAVIHSTSVLAFVSITCLFSLLLDARLLNSRRLQWM</sequence>
<evidence type="ECO:0000313" key="3">
    <source>
        <dbReference type="EMBL" id="NOV41350.1"/>
    </source>
</evidence>
<organism evidence="3">
    <name type="scientific">Rhipicephalus microplus</name>
    <name type="common">Cattle tick</name>
    <name type="synonym">Boophilus microplus</name>
    <dbReference type="NCBI Taxonomy" id="6941"/>
    <lineage>
        <taxon>Eukaryota</taxon>
        <taxon>Metazoa</taxon>
        <taxon>Ecdysozoa</taxon>
        <taxon>Arthropoda</taxon>
        <taxon>Chelicerata</taxon>
        <taxon>Arachnida</taxon>
        <taxon>Acari</taxon>
        <taxon>Parasitiformes</taxon>
        <taxon>Ixodida</taxon>
        <taxon>Ixodoidea</taxon>
        <taxon>Ixodidae</taxon>
        <taxon>Rhipicephalinae</taxon>
        <taxon>Rhipicephalus</taxon>
        <taxon>Boophilus</taxon>
    </lineage>
</organism>
<dbReference type="VEuPathDB" id="VectorBase:LOC119171572"/>
<protein>
    <submittedName>
        <fullName evidence="3">Uncharacterized protein</fullName>
    </submittedName>
</protein>
<keyword evidence="2" id="KW-0472">Membrane</keyword>
<dbReference type="InterPro" id="IPR029058">
    <property type="entry name" value="AB_hydrolase_fold"/>
</dbReference>
<dbReference type="Gene3D" id="3.40.50.1820">
    <property type="entry name" value="alpha/beta hydrolase"/>
    <property type="match status" value="1"/>
</dbReference>